<keyword evidence="1" id="KW-1133">Transmembrane helix</keyword>
<proteinExistence type="predicted"/>
<keyword evidence="4" id="KW-1185">Reference proteome</keyword>
<evidence type="ECO:0000313" key="3">
    <source>
        <dbReference type="EMBL" id="TFY68979.1"/>
    </source>
</evidence>
<dbReference type="Proteomes" id="UP000298327">
    <property type="component" value="Unassembled WGS sequence"/>
</dbReference>
<dbReference type="AlphaFoldDB" id="A0A4Y9Z6K1"/>
<feature type="chain" id="PRO_5021309096" description="Transmembrane protein" evidence="2">
    <location>
        <begin position="22"/>
        <end position="295"/>
    </location>
</feature>
<gene>
    <name evidence="3" type="ORF">EVG20_g3335</name>
</gene>
<dbReference type="STRING" id="205917.A0A4Y9Z6K1"/>
<dbReference type="EMBL" id="SEOQ01000148">
    <property type="protein sequence ID" value="TFY68979.1"/>
    <property type="molecule type" value="Genomic_DNA"/>
</dbReference>
<comment type="caution">
    <text evidence="3">The sequence shown here is derived from an EMBL/GenBank/DDBJ whole genome shotgun (WGS) entry which is preliminary data.</text>
</comment>
<dbReference type="OrthoDB" id="2576311at2759"/>
<evidence type="ECO:0000256" key="1">
    <source>
        <dbReference type="SAM" id="Phobius"/>
    </source>
</evidence>
<accession>A0A4Y9Z6K1</accession>
<keyword evidence="2" id="KW-0732">Signal</keyword>
<evidence type="ECO:0008006" key="5">
    <source>
        <dbReference type="Google" id="ProtNLM"/>
    </source>
</evidence>
<name>A0A4Y9Z6K1_9AGAM</name>
<feature type="transmembrane region" description="Helical" evidence="1">
    <location>
        <begin position="179"/>
        <end position="202"/>
    </location>
</feature>
<keyword evidence="1" id="KW-0812">Transmembrane</keyword>
<organism evidence="3 4">
    <name type="scientific">Dentipellis fragilis</name>
    <dbReference type="NCBI Taxonomy" id="205917"/>
    <lineage>
        <taxon>Eukaryota</taxon>
        <taxon>Fungi</taxon>
        <taxon>Dikarya</taxon>
        <taxon>Basidiomycota</taxon>
        <taxon>Agaricomycotina</taxon>
        <taxon>Agaricomycetes</taxon>
        <taxon>Russulales</taxon>
        <taxon>Hericiaceae</taxon>
        <taxon>Dentipellis</taxon>
    </lineage>
</organism>
<protein>
    <recommendedName>
        <fullName evidence="5">Transmembrane protein</fullName>
    </recommendedName>
</protein>
<evidence type="ECO:0000313" key="4">
    <source>
        <dbReference type="Proteomes" id="UP000298327"/>
    </source>
</evidence>
<reference evidence="3 4" key="1">
    <citation type="submission" date="2019-02" db="EMBL/GenBank/DDBJ databases">
        <title>Genome sequencing of the rare red list fungi Dentipellis fragilis.</title>
        <authorList>
            <person name="Buettner E."/>
            <person name="Kellner H."/>
        </authorList>
    </citation>
    <scope>NUCLEOTIDE SEQUENCE [LARGE SCALE GENOMIC DNA]</scope>
    <source>
        <strain evidence="3 4">DSM 105465</strain>
    </source>
</reference>
<dbReference type="Gene3D" id="1.20.5.510">
    <property type="entry name" value="Single helix bin"/>
    <property type="match status" value="1"/>
</dbReference>
<sequence>MLWGMQTCVFLMLWMARVVVGQVTAPQCSAGWDWMYNSLHQSPCVVGAYIASVCNNGLFDVVPLPSGQHYVGPEAGLSSPCLCNTISYSLFSACDLCQGGFPMTWSDWHLNCTAVSPDGVLEVDIPNSTKVPQWAFQNISATNMWSNATAFHVGDGVESAAPSATNNSTSHSKSNAGPIVGGVVGGIGGALLLTGAIGFFIIHQRRRRLSRTAPSALYAQESLNHLHPDKAVYPASGPEMPRRYYDPSDPSTYPPMSEIPSSPPMHAVEVPQEPMYGENGFFLQPNRVYTGLPEL</sequence>
<evidence type="ECO:0000256" key="2">
    <source>
        <dbReference type="SAM" id="SignalP"/>
    </source>
</evidence>
<feature type="signal peptide" evidence="2">
    <location>
        <begin position="1"/>
        <end position="21"/>
    </location>
</feature>
<keyword evidence="1" id="KW-0472">Membrane</keyword>